<protein>
    <recommendedName>
        <fullName evidence="1">Reverse transcriptase domain-containing protein</fullName>
    </recommendedName>
</protein>
<dbReference type="PANTHER" id="PTHR21301">
    <property type="entry name" value="REVERSE TRANSCRIPTASE"/>
    <property type="match status" value="1"/>
</dbReference>
<dbReference type="PROSITE" id="PS50878">
    <property type="entry name" value="RT_POL"/>
    <property type="match status" value="1"/>
</dbReference>
<evidence type="ECO:0000313" key="2">
    <source>
        <dbReference type="EMBL" id="CAH3184913.1"/>
    </source>
</evidence>
<proteinExistence type="predicted"/>
<evidence type="ECO:0000259" key="1">
    <source>
        <dbReference type="PROSITE" id="PS50878"/>
    </source>
</evidence>
<gene>
    <name evidence="2" type="ORF">PEVE_00015796</name>
</gene>
<dbReference type="InterPro" id="IPR000477">
    <property type="entry name" value="RT_dom"/>
</dbReference>
<keyword evidence="3" id="KW-1185">Reference proteome</keyword>
<feature type="domain" description="Reverse transcriptase" evidence="1">
    <location>
        <begin position="1"/>
        <end position="158"/>
    </location>
</feature>
<dbReference type="Proteomes" id="UP001159427">
    <property type="component" value="Unassembled WGS sequence"/>
</dbReference>
<organism evidence="2 3">
    <name type="scientific">Porites evermanni</name>
    <dbReference type="NCBI Taxonomy" id="104178"/>
    <lineage>
        <taxon>Eukaryota</taxon>
        <taxon>Metazoa</taxon>
        <taxon>Cnidaria</taxon>
        <taxon>Anthozoa</taxon>
        <taxon>Hexacorallia</taxon>
        <taxon>Scleractinia</taxon>
        <taxon>Fungiina</taxon>
        <taxon>Poritidae</taxon>
        <taxon>Porites</taxon>
    </lineage>
</organism>
<sequence length="158" mass="18230">MDVTSLYTNIPQNEGIEIVCKAYENFYKDKPPIPTHYLGEMLRLIFKENYFQFSGKHYLQSHGTARGTKTAVAFASIFMAHIETTILSKTVSKPTVWKRYIDDIFTVWNISKPDTEAFVEQANLHHPTIKFTAETSDTETVFRHGCIQRHKIPGKIYP</sequence>
<accession>A0ABN8S007</accession>
<comment type="caution">
    <text evidence="2">The sequence shown here is derived from an EMBL/GenBank/DDBJ whole genome shotgun (WGS) entry which is preliminary data.</text>
</comment>
<evidence type="ECO:0000313" key="3">
    <source>
        <dbReference type="Proteomes" id="UP001159427"/>
    </source>
</evidence>
<name>A0ABN8S007_9CNID</name>
<reference evidence="2 3" key="1">
    <citation type="submission" date="2022-05" db="EMBL/GenBank/DDBJ databases">
        <authorList>
            <consortium name="Genoscope - CEA"/>
            <person name="William W."/>
        </authorList>
    </citation>
    <scope>NUCLEOTIDE SEQUENCE [LARGE SCALE GENOMIC DNA]</scope>
</reference>
<dbReference type="PANTHER" id="PTHR21301:SF10">
    <property type="entry name" value="REVERSE TRANSCRIPTASE DOMAIN-CONTAINING PROTEIN"/>
    <property type="match status" value="1"/>
</dbReference>
<dbReference type="EMBL" id="CALNXI010002222">
    <property type="protein sequence ID" value="CAH3184913.1"/>
    <property type="molecule type" value="Genomic_DNA"/>
</dbReference>